<dbReference type="Proteomes" id="UP000663829">
    <property type="component" value="Unassembled WGS sequence"/>
</dbReference>
<dbReference type="EMBL" id="CAJNOQ010007627">
    <property type="protein sequence ID" value="CAF1174338.1"/>
    <property type="molecule type" value="Genomic_DNA"/>
</dbReference>
<evidence type="ECO:0000259" key="6">
    <source>
        <dbReference type="Pfam" id="PF17202"/>
    </source>
</evidence>
<keyword evidence="4" id="KW-1133">Transmembrane helix</keyword>
<dbReference type="GO" id="GO:0005886">
    <property type="term" value="C:plasma membrane"/>
    <property type="evidence" value="ECO:0007669"/>
    <property type="project" value="UniProtKB-SubCell"/>
</dbReference>
<evidence type="ECO:0000256" key="4">
    <source>
        <dbReference type="ARBA" id="ARBA00022989"/>
    </source>
</evidence>
<accession>A0A814UDK2</accession>
<evidence type="ECO:0000256" key="3">
    <source>
        <dbReference type="ARBA" id="ARBA00022692"/>
    </source>
</evidence>
<comment type="caution">
    <text evidence="7">The sequence shown here is derived from an EMBL/GenBank/DDBJ whole genome shotgun (WGS) entry which is preliminary data.</text>
</comment>
<evidence type="ECO:0000256" key="1">
    <source>
        <dbReference type="ARBA" id="ARBA00004651"/>
    </source>
</evidence>
<name>A0A814UDK2_9BILA</name>
<evidence type="ECO:0000256" key="5">
    <source>
        <dbReference type="ARBA" id="ARBA00023136"/>
    </source>
</evidence>
<dbReference type="Pfam" id="PF17202">
    <property type="entry name" value="sCache_3_3"/>
    <property type="match status" value="1"/>
</dbReference>
<keyword evidence="9" id="KW-1185">Reference proteome</keyword>
<reference evidence="7" key="1">
    <citation type="submission" date="2021-02" db="EMBL/GenBank/DDBJ databases">
        <authorList>
            <person name="Nowell W R."/>
        </authorList>
    </citation>
    <scope>NUCLEOTIDE SEQUENCE</scope>
</reference>
<keyword evidence="5" id="KW-0472">Membrane</keyword>
<evidence type="ECO:0000313" key="9">
    <source>
        <dbReference type="Proteomes" id="UP000663829"/>
    </source>
</evidence>
<gene>
    <name evidence="7" type="ORF">GPM918_LOCUS22354</name>
    <name evidence="8" type="ORF">SRO942_LOCUS22352</name>
</gene>
<dbReference type="Proteomes" id="UP000681722">
    <property type="component" value="Unassembled WGS sequence"/>
</dbReference>
<keyword evidence="2" id="KW-1003">Cell membrane</keyword>
<evidence type="ECO:0000313" key="8">
    <source>
        <dbReference type="EMBL" id="CAF3938217.1"/>
    </source>
</evidence>
<protein>
    <recommendedName>
        <fullName evidence="6">Single cache domain-containing protein</fullName>
    </recommendedName>
</protein>
<sequence length="215" mass="24302">MASNLKKKTDKTLIISYDVQSKTDSKYIRALVAITPATDKSLPPGSVFATPEILNVINQEKVFQQDFSIFNQSYYELGVPFREPDGQIVFYIVGLPTNSTLNRITTTRYAIGKIIEYVYGLYNLFKNNKRNKFTYYVKSQSSSQYVAVITTVENENGQLTTGDSISNTKVVNALNNGKEFHGNNINVSGRSYQALYKPYKLFHTNIVLASYILNQ</sequence>
<dbReference type="InterPro" id="IPR033463">
    <property type="entry name" value="sCache_3"/>
</dbReference>
<proteinExistence type="predicted"/>
<evidence type="ECO:0000313" key="7">
    <source>
        <dbReference type="EMBL" id="CAF1174338.1"/>
    </source>
</evidence>
<evidence type="ECO:0000256" key="2">
    <source>
        <dbReference type="ARBA" id="ARBA00022475"/>
    </source>
</evidence>
<dbReference type="EMBL" id="CAJOBC010007627">
    <property type="protein sequence ID" value="CAF3938217.1"/>
    <property type="molecule type" value="Genomic_DNA"/>
</dbReference>
<keyword evidence="3" id="KW-0812">Transmembrane</keyword>
<dbReference type="AlphaFoldDB" id="A0A814UDK2"/>
<comment type="subcellular location">
    <subcellularLocation>
        <location evidence="1">Cell membrane</location>
        <topology evidence="1">Multi-pass membrane protein</topology>
    </subcellularLocation>
</comment>
<feature type="domain" description="Single cache" evidence="6">
    <location>
        <begin position="131"/>
        <end position="202"/>
    </location>
</feature>
<organism evidence="7 9">
    <name type="scientific">Didymodactylos carnosus</name>
    <dbReference type="NCBI Taxonomy" id="1234261"/>
    <lineage>
        <taxon>Eukaryota</taxon>
        <taxon>Metazoa</taxon>
        <taxon>Spiralia</taxon>
        <taxon>Gnathifera</taxon>
        <taxon>Rotifera</taxon>
        <taxon>Eurotatoria</taxon>
        <taxon>Bdelloidea</taxon>
        <taxon>Philodinida</taxon>
        <taxon>Philodinidae</taxon>
        <taxon>Didymodactylos</taxon>
    </lineage>
</organism>